<dbReference type="InterPro" id="IPR052820">
    <property type="entry name" value="PhiA_domain"/>
</dbReference>
<proteinExistence type="predicted"/>
<evidence type="ECO:0008006" key="4">
    <source>
        <dbReference type="Google" id="ProtNLM"/>
    </source>
</evidence>
<evidence type="ECO:0000256" key="1">
    <source>
        <dbReference type="SAM" id="SignalP"/>
    </source>
</evidence>
<keyword evidence="1" id="KW-0732">Signal</keyword>
<reference evidence="3" key="1">
    <citation type="journal article" date="2017" name="Genome Biol.">
        <title>Comparative genomics reveals high biological diversity and specific adaptations in the industrially and medically important fungal genus Aspergillus.</title>
        <authorList>
            <person name="de Vries R.P."/>
            <person name="Riley R."/>
            <person name="Wiebenga A."/>
            <person name="Aguilar-Osorio G."/>
            <person name="Amillis S."/>
            <person name="Uchima C.A."/>
            <person name="Anderluh G."/>
            <person name="Asadollahi M."/>
            <person name="Askin M."/>
            <person name="Barry K."/>
            <person name="Battaglia E."/>
            <person name="Bayram O."/>
            <person name="Benocci T."/>
            <person name="Braus-Stromeyer S.A."/>
            <person name="Caldana C."/>
            <person name="Canovas D."/>
            <person name="Cerqueira G.C."/>
            <person name="Chen F."/>
            <person name="Chen W."/>
            <person name="Choi C."/>
            <person name="Clum A."/>
            <person name="Dos Santos R.A."/>
            <person name="Damasio A.R."/>
            <person name="Diallinas G."/>
            <person name="Emri T."/>
            <person name="Fekete E."/>
            <person name="Flipphi M."/>
            <person name="Freyberg S."/>
            <person name="Gallo A."/>
            <person name="Gournas C."/>
            <person name="Habgood R."/>
            <person name="Hainaut M."/>
            <person name="Harispe M.L."/>
            <person name="Henrissat B."/>
            <person name="Hilden K.S."/>
            <person name="Hope R."/>
            <person name="Hossain A."/>
            <person name="Karabika E."/>
            <person name="Karaffa L."/>
            <person name="Karanyi Z."/>
            <person name="Krasevec N."/>
            <person name="Kuo A."/>
            <person name="Kusch H."/>
            <person name="LaButti K."/>
            <person name="Lagendijk E.L."/>
            <person name="Lapidus A."/>
            <person name="Levasseur A."/>
            <person name="Lindquist E."/>
            <person name="Lipzen A."/>
            <person name="Logrieco A.F."/>
            <person name="MacCabe A."/>
            <person name="Maekelae M.R."/>
            <person name="Malavazi I."/>
            <person name="Melin P."/>
            <person name="Meyer V."/>
            <person name="Mielnichuk N."/>
            <person name="Miskei M."/>
            <person name="Molnar A.P."/>
            <person name="Mule G."/>
            <person name="Ngan C.Y."/>
            <person name="Orejas M."/>
            <person name="Orosz E."/>
            <person name="Ouedraogo J.P."/>
            <person name="Overkamp K.M."/>
            <person name="Park H.-S."/>
            <person name="Perrone G."/>
            <person name="Piumi F."/>
            <person name="Punt P.J."/>
            <person name="Ram A.F."/>
            <person name="Ramon A."/>
            <person name="Rauscher S."/>
            <person name="Record E."/>
            <person name="Riano-Pachon D.M."/>
            <person name="Robert V."/>
            <person name="Roehrig J."/>
            <person name="Ruller R."/>
            <person name="Salamov A."/>
            <person name="Salih N.S."/>
            <person name="Samson R.A."/>
            <person name="Sandor E."/>
            <person name="Sanguinetti M."/>
            <person name="Schuetze T."/>
            <person name="Sepcic K."/>
            <person name="Shelest E."/>
            <person name="Sherlock G."/>
            <person name="Sophianopoulou V."/>
            <person name="Squina F.M."/>
            <person name="Sun H."/>
            <person name="Susca A."/>
            <person name="Todd R.B."/>
            <person name="Tsang A."/>
            <person name="Unkles S.E."/>
            <person name="van de Wiele N."/>
            <person name="van Rossen-Uffink D."/>
            <person name="Oliveira J.V."/>
            <person name="Vesth T.C."/>
            <person name="Visser J."/>
            <person name="Yu J.-H."/>
            <person name="Zhou M."/>
            <person name="Andersen M.R."/>
            <person name="Archer D.B."/>
            <person name="Baker S.E."/>
            <person name="Benoit I."/>
            <person name="Brakhage A.A."/>
            <person name="Braus G.H."/>
            <person name="Fischer R."/>
            <person name="Frisvad J.C."/>
            <person name="Goldman G.H."/>
            <person name="Houbraken J."/>
            <person name="Oakley B."/>
            <person name="Pocsi I."/>
            <person name="Scazzocchio C."/>
            <person name="Seiboth B."/>
            <person name="vanKuyk P.A."/>
            <person name="Wortman J."/>
            <person name="Dyer P.S."/>
            <person name="Grigoriev I.V."/>
        </authorList>
    </citation>
    <scope>NUCLEOTIDE SEQUENCE [LARGE SCALE GENOMIC DNA]</scope>
    <source>
        <strain evidence="3">ITEM 5010</strain>
    </source>
</reference>
<dbReference type="PANTHER" id="PTHR42047:SF1">
    <property type="entry name" value="PROTEIN, PUTATIVE (AFU_ORTHOLOGUE AFUA_6G03560)-RELATED"/>
    <property type="match status" value="1"/>
</dbReference>
<accession>A0A1R3R5W0</accession>
<gene>
    <name evidence="2" type="ORF">ASPCADRAFT_212428</name>
</gene>
<dbReference type="OrthoDB" id="5430620at2759"/>
<dbReference type="EMBL" id="KV907677">
    <property type="protein sequence ID" value="OOF89863.1"/>
    <property type="molecule type" value="Genomic_DNA"/>
</dbReference>
<dbReference type="VEuPathDB" id="FungiDB:ASPCADRAFT_212428"/>
<sequence length="200" mass="21142">MNLFIILTLTSLLTPAFTANCSTSPFTVMSIRSGTFIQNLPLTAASSNFYLDGTTSSYCLPQVAAYGACPPGNETVINGNNYLDSAYVQEIYIDPTGAVKFVEAHTTYMPSGSSTATFCYTPGTTYGSWTYTGLGATGFMACPITTADKEEVEDAGSYQVFAALANASVPTGNVADCIEFEAMALAWSAEEGSVAAWEYV</sequence>
<dbReference type="OMA" id="EAHTTYM"/>
<feature type="chain" id="PRO_5013091183" description="IgE-binding protein" evidence="1">
    <location>
        <begin position="19"/>
        <end position="200"/>
    </location>
</feature>
<dbReference type="STRING" id="602072.A0A1R3R5W0"/>
<keyword evidence="3" id="KW-1185">Reference proteome</keyword>
<dbReference type="AlphaFoldDB" id="A0A1R3R5W0"/>
<feature type="signal peptide" evidence="1">
    <location>
        <begin position="1"/>
        <end position="18"/>
    </location>
</feature>
<organism evidence="2 3">
    <name type="scientific">Aspergillus carbonarius (strain ITEM 5010)</name>
    <dbReference type="NCBI Taxonomy" id="602072"/>
    <lineage>
        <taxon>Eukaryota</taxon>
        <taxon>Fungi</taxon>
        <taxon>Dikarya</taxon>
        <taxon>Ascomycota</taxon>
        <taxon>Pezizomycotina</taxon>
        <taxon>Eurotiomycetes</taxon>
        <taxon>Eurotiomycetidae</taxon>
        <taxon>Eurotiales</taxon>
        <taxon>Aspergillaceae</taxon>
        <taxon>Aspergillus</taxon>
        <taxon>Aspergillus subgen. Circumdati</taxon>
    </lineage>
</organism>
<dbReference type="Proteomes" id="UP000188318">
    <property type="component" value="Unassembled WGS sequence"/>
</dbReference>
<evidence type="ECO:0000313" key="2">
    <source>
        <dbReference type="EMBL" id="OOF89863.1"/>
    </source>
</evidence>
<name>A0A1R3R5W0_ASPC5</name>
<protein>
    <recommendedName>
        <fullName evidence="4">IgE-binding protein</fullName>
    </recommendedName>
</protein>
<evidence type="ECO:0000313" key="3">
    <source>
        <dbReference type="Proteomes" id="UP000188318"/>
    </source>
</evidence>
<dbReference type="PANTHER" id="PTHR42047">
    <property type="entry name" value="PROTEIN, PUTATIVE (AFU_ORTHOLOGUE AFUA_6G03560)-RELATED"/>
    <property type="match status" value="1"/>
</dbReference>